<accession>A0A6G0Z0N3</accession>
<protein>
    <submittedName>
        <fullName evidence="1">Uncharacterized protein</fullName>
    </submittedName>
</protein>
<dbReference type="AlphaFoldDB" id="A0A6G0Z0N3"/>
<evidence type="ECO:0000313" key="2">
    <source>
        <dbReference type="Proteomes" id="UP000478052"/>
    </source>
</evidence>
<dbReference type="Proteomes" id="UP000478052">
    <property type="component" value="Unassembled WGS sequence"/>
</dbReference>
<name>A0A6G0Z0N3_APHCR</name>
<organism evidence="1 2">
    <name type="scientific">Aphis craccivora</name>
    <name type="common">Cowpea aphid</name>
    <dbReference type="NCBI Taxonomy" id="307492"/>
    <lineage>
        <taxon>Eukaryota</taxon>
        <taxon>Metazoa</taxon>
        <taxon>Ecdysozoa</taxon>
        <taxon>Arthropoda</taxon>
        <taxon>Hexapoda</taxon>
        <taxon>Insecta</taxon>
        <taxon>Pterygota</taxon>
        <taxon>Neoptera</taxon>
        <taxon>Paraneoptera</taxon>
        <taxon>Hemiptera</taxon>
        <taxon>Sternorrhyncha</taxon>
        <taxon>Aphidomorpha</taxon>
        <taxon>Aphidoidea</taxon>
        <taxon>Aphididae</taxon>
        <taxon>Aphidini</taxon>
        <taxon>Aphis</taxon>
        <taxon>Aphis</taxon>
    </lineage>
</organism>
<proteinExistence type="predicted"/>
<keyword evidence="2" id="KW-1185">Reference proteome</keyword>
<comment type="caution">
    <text evidence="1">The sequence shown here is derived from an EMBL/GenBank/DDBJ whole genome shotgun (WGS) entry which is preliminary data.</text>
</comment>
<evidence type="ECO:0000313" key="1">
    <source>
        <dbReference type="EMBL" id="KAF0763855.1"/>
    </source>
</evidence>
<dbReference type="EMBL" id="VUJU01001783">
    <property type="protein sequence ID" value="KAF0763855.1"/>
    <property type="molecule type" value="Genomic_DNA"/>
</dbReference>
<gene>
    <name evidence="1" type="ORF">FWK35_00025464</name>
</gene>
<reference evidence="1 2" key="1">
    <citation type="submission" date="2019-08" db="EMBL/GenBank/DDBJ databases">
        <title>Whole genome of Aphis craccivora.</title>
        <authorList>
            <person name="Voronova N.V."/>
            <person name="Shulinski R.S."/>
            <person name="Bandarenka Y.V."/>
            <person name="Zhorov D.G."/>
            <person name="Warner D."/>
        </authorList>
    </citation>
    <scope>NUCLEOTIDE SEQUENCE [LARGE SCALE GENOMIC DNA]</scope>
    <source>
        <strain evidence="1">180601</strain>
        <tissue evidence="1">Whole Body</tissue>
    </source>
</reference>
<sequence>MTYIIFYYWSLERHYKRFGLHNTDIMYSISSSSILFSCFQNNYHHNYYCHYITHEHIIYIIRISSAIYGLIKTRRYRTEIYV</sequence>